<accession>A0A8S0Q9N9</accession>
<dbReference type="PANTHER" id="PTHR33484">
    <property type="entry name" value="BNAC07G33360D PROTEIN"/>
    <property type="match status" value="1"/>
</dbReference>
<gene>
    <name evidence="1" type="ORF">OLEA9_A068815</name>
</gene>
<dbReference type="EMBL" id="CACTIH010001817">
    <property type="protein sequence ID" value="CAA2964009.1"/>
    <property type="molecule type" value="Genomic_DNA"/>
</dbReference>
<evidence type="ECO:0000313" key="1">
    <source>
        <dbReference type="EMBL" id="CAA2964009.1"/>
    </source>
</evidence>
<keyword evidence="2" id="KW-1185">Reference proteome</keyword>
<protein>
    <submittedName>
        <fullName evidence="1">Uncharacterized protein</fullName>
    </submittedName>
</protein>
<dbReference type="OrthoDB" id="911156at2759"/>
<dbReference type="Gramene" id="OE9A068815T1">
    <property type="protein sequence ID" value="OE9A068815C1"/>
    <property type="gene ID" value="OE9A068815"/>
</dbReference>
<comment type="caution">
    <text evidence="1">The sequence shown here is derived from an EMBL/GenBank/DDBJ whole genome shotgun (WGS) entry which is preliminary data.</text>
</comment>
<sequence>MSSKADLVKIGMEGFAILDAYYGKKGRSNPQKTYGPQEPEQTCLYRYQPQQALVYQVKQDEIMNSYKVSQLHEGVMVKDYTSKSQAMSY</sequence>
<proteinExistence type="predicted"/>
<dbReference type="AlphaFoldDB" id="A0A8S0Q9N9"/>
<dbReference type="Proteomes" id="UP000594638">
    <property type="component" value="Unassembled WGS sequence"/>
</dbReference>
<dbReference type="PANTHER" id="PTHR33484:SF12">
    <property type="entry name" value="AP2_ERF DOMAIN-CONTAINING PROTEIN"/>
    <property type="match status" value="1"/>
</dbReference>
<organism evidence="1 2">
    <name type="scientific">Olea europaea subsp. europaea</name>
    <dbReference type="NCBI Taxonomy" id="158383"/>
    <lineage>
        <taxon>Eukaryota</taxon>
        <taxon>Viridiplantae</taxon>
        <taxon>Streptophyta</taxon>
        <taxon>Embryophyta</taxon>
        <taxon>Tracheophyta</taxon>
        <taxon>Spermatophyta</taxon>
        <taxon>Magnoliopsida</taxon>
        <taxon>eudicotyledons</taxon>
        <taxon>Gunneridae</taxon>
        <taxon>Pentapetalae</taxon>
        <taxon>asterids</taxon>
        <taxon>lamiids</taxon>
        <taxon>Lamiales</taxon>
        <taxon>Oleaceae</taxon>
        <taxon>Oleeae</taxon>
        <taxon>Olea</taxon>
    </lineage>
</organism>
<reference evidence="1 2" key="1">
    <citation type="submission" date="2019-12" db="EMBL/GenBank/DDBJ databases">
        <authorList>
            <person name="Alioto T."/>
            <person name="Alioto T."/>
            <person name="Gomez Garrido J."/>
        </authorList>
    </citation>
    <scope>NUCLEOTIDE SEQUENCE [LARGE SCALE GENOMIC DNA]</scope>
</reference>
<evidence type="ECO:0000313" key="2">
    <source>
        <dbReference type="Proteomes" id="UP000594638"/>
    </source>
</evidence>
<name>A0A8S0Q9N9_OLEEU</name>